<feature type="region of interest" description="Disordered" evidence="1">
    <location>
        <begin position="1"/>
        <end position="115"/>
    </location>
</feature>
<reference evidence="2" key="1">
    <citation type="journal article" date="2022" name="bioRxiv">
        <title>Sequencing and chromosome-scale assembly of the giantPleurodeles waltlgenome.</title>
        <authorList>
            <person name="Brown T."/>
            <person name="Elewa A."/>
            <person name="Iarovenko S."/>
            <person name="Subramanian E."/>
            <person name="Araus A.J."/>
            <person name="Petzold A."/>
            <person name="Susuki M."/>
            <person name="Suzuki K.-i.T."/>
            <person name="Hayashi T."/>
            <person name="Toyoda A."/>
            <person name="Oliveira C."/>
            <person name="Osipova E."/>
            <person name="Leigh N.D."/>
            <person name="Simon A."/>
            <person name="Yun M.H."/>
        </authorList>
    </citation>
    <scope>NUCLEOTIDE SEQUENCE</scope>
    <source>
        <strain evidence="2">20211129_DDA</strain>
        <tissue evidence="2">Liver</tissue>
    </source>
</reference>
<gene>
    <name evidence="2" type="ORF">NDU88_001846</name>
</gene>
<proteinExistence type="predicted"/>
<dbReference type="AlphaFoldDB" id="A0AAV7VCY6"/>
<comment type="caution">
    <text evidence="2">The sequence shown here is derived from an EMBL/GenBank/DDBJ whole genome shotgun (WGS) entry which is preliminary data.</text>
</comment>
<name>A0AAV7VCY6_PLEWA</name>
<accession>A0AAV7VCY6</accession>
<sequence length="115" mass="12529">MTWTSPEEEEFGRDATRASTIEGEESTAPGGKDDTGPDKPLEDPQREEENGEELPKVPKKNQASLQGKDSTKQPSHAPGGAWLHKVRAFLEEGRATAKRHIKGPERGGETGNKPQ</sequence>
<feature type="compositionally biased region" description="Acidic residues" evidence="1">
    <location>
        <begin position="1"/>
        <end position="11"/>
    </location>
</feature>
<keyword evidence="3" id="KW-1185">Reference proteome</keyword>
<protein>
    <submittedName>
        <fullName evidence="2">Uncharacterized protein</fullName>
    </submittedName>
</protein>
<evidence type="ECO:0000313" key="2">
    <source>
        <dbReference type="EMBL" id="KAJ1198002.1"/>
    </source>
</evidence>
<feature type="compositionally biased region" description="Basic and acidic residues" evidence="1">
    <location>
        <begin position="31"/>
        <end position="56"/>
    </location>
</feature>
<evidence type="ECO:0000313" key="3">
    <source>
        <dbReference type="Proteomes" id="UP001066276"/>
    </source>
</evidence>
<evidence type="ECO:0000256" key="1">
    <source>
        <dbReference type="SAM" id="MobiDB-lite"/>
    </source>
</evidence>
<dbReference type="EMBL" id="JANPWB010000003">
    <property type="protein sequence ID" value="KAJ1198002.1"/>
    <property type="molecule type" value="Genomic_DNA"/>
</dbReference>
<dbReference type="Proteomes" id="UP001066276">
    <property type="component" value="Chromosome 2_1"/>
</dbReference>
<feature type="compositionally biased region" description="Polar residues" evidence="1">
    <location>
        <begin position="61"/>
        <end position="74"/>
    </location>
</feature>
<organism evidence="2 3">
    <name type="scientific">Pleurodeles waltl</name>
    <name type="common">Iberian ribbed newt</name>
    <dbReference type="NCBI Taxonomy" id="8319"/>
    <lineage>
        <taxon>Eukaryota</taxon>
        <taxon>Metazoa</taxon>
        <taxon>Chordata</taxon>
        <taxon>Craniata</taxon>
        <taxon>Vertebrata</taxon>
        <taxon>Euteleostomi</taxon>
        <taxon>Amphibia</taxon>
        <taxon>Batrachia</taxon>
        <taxon>Caudata</taxon>
        <taxon>Salamandroidea</taxon>
        <taxon>Salamandridae</taxon>
        <taxon>Pleurodelinae</taxon>
        <taxon>Pleurodeles</taxon>
    </lineage>
</organism>